<reference evidence="2" key="1">
    <citation type="submission" date="2020-11" db="EMBL/GenBank/DDBJ databases">
        <authorList>
            <consortium name="DOE Joint Genome Institute"/>
            <person name="Ahrendt S."/>
            <person name="Riley R."/>
            <person name="Andreopoulos W."/>
            <person name="Labutti K."/>
            <person name="Pangilinan J."/>
            <person name="Ruiz-Duenas F.J."/>
            <person name="Barrasa J.M."/>
            <person name="Sanchez-Garcia M."/>
            <person name="Camarero S."/>
            <person name="Miyauchi S."/>
            <person name="Serrano A."/>
            <person name="Linde D."/>
            <person name="Babiker R."/>
            <person name="Drula E."/>
            <person name="Ayuso-Fernandez I."/>
            <person name="Pacheco R."/>
            <person name="Padilla G."/>
            <person name="Ferreira P."/>
            <person name="Barriuso J."/>
            <person name="Kellner H."/>
            <person name="Castanera R."/>
            <person name="Alfaro M."/>
            <person name="Ramirez L."/>
            <person name="Pisabarro A.G."/>
            <person name="Kuo A."/>
            <person name="Tritt A."/>
            <person name="Lipzen A."/>
            <person name="He G."/>
            <person name="Yan M."/>
            <person name="Ng V."/>
            <person name="Cullen D."/>
            <person name="Martin F."/>
            <person name="Rosso M.-N."/>
            <person name="Henrissat B."/>
            <person name="Hibbett D."/>
            <person name="Martinez A.T."/>
            <person name="Grigoriev I.V."/>
        </authorList>
    </citation>
    <scope>NUCLEOTIDE SEQUENCE</scope>
    <source>
        <strain evidence="2">CBS 247.69</strain>
    </source>
</reference>
<feature type="region of interest" description="Disordered" evidence="1">
    <location>
        <begin position="25"/>
        <end position="105"/>
    </location>
</feature>
<dbReference type="Proteomes" id="UP000807353">
    <property type="component" value="Unassembled WGS sequence"/>
</dbReference>
<gene>
    <name evidence="2" type="ORF">BDZ94DRAFT_1278417</name>
</gene>
<feature type="compositionally biased region" description="Acidic residues" evidence="1">
    <location>
        <begin position="78"/>
        <end position="88"/>
    </location>
</feature>
<organism evidence="2 3">
    <name type="scientific">Collybia nuda</name>
    <dbReference type="NCBI Taxonomy" id="64659"/>
    <lineage>
        <taxon>Eukaryota</taxon>
        <taxon>Fungi</taxon>
        <taxon>Dikarya</taxon>
        <taxon>Basidiomycota</taxon>
        <taxon>Agaricomycotina</taxon>
        <taxon>Agaricomycetes</taxon>
        <taxon>Agaricomycetidae</taxon>
        <taxon>Agaricales</taxon>
        <taxon>Tricholomatineae</taxon>
        <taxon>Clitocybaceae</taxon>
        <taxon>Collybia</taxon>
    </lineage>
</organism>
<dbReference type="EMBL" id="MU150785">
    <property type="protein sequence ID" value="KAF9455312.1"/>
    <property type="molecule type" value="Genomic_DNA"/>
</dbReference>
<evidence type="ECO:0000313" key="2">
    <source>
        <dbReference type="EMBL" id="KAF9455312.1"/>
    </source>
</evidence>
<evidence type="ECO:0000313" key="3">
    <source>
        <dbReference type="Proteomes" id="UP000807353"/>
    </source>
</evidence>
<feature type="non-terminal residue" evidence="2">
    <location>
        <position position="267"/>
    </location>
</feature>
<proteinExistence type="predicted"/>
<accession>A0A9P5XPI9</accession>
<keyword evidence="3" id="KW-1185">Reference proteome</keyword>
<feature type="compositionally biased region" description="Polar residues" evidence="1">
    <location>
        <begin position="42"/>
        <end position="55"/>
    </location>
</feature>
<evidence type="ECO:0000256" key="1">
    <source>
        <dbReference type="SAM" id="MobiDB-lite"/>
    </source>
</evidence>
<name>A0A9P5XPI9_9AGAR</name>
<sequence length="267" mass="29105">MSASQVNMSATPKASLSVATPIIPGQLTQSNPLSAKVKSQKRQSQAAFGYTTSQSDKARKVSGKARMATPSESREIEQGSEDEGEETKEGDSSNSDSDGDVVMADSDEDGEFVMPQMTGIPPPVEQVSTYQAKWTGHDEPAPVAYYDKYDVTWARYIVEQRQEGVEDGKILEAISEFRKEDRYILGVCSGKYVSGGKDRQTMYAVLSIIKAVKGKQTVSEGGTALAEPELFRMAPEDNWVIIDMKTKENADIVLAQGVVHHRSTGLL</sequence>
<dbReference type="AlphaFoldDB" id="A0A9P5XPI9"/>
<protein>
    <submittedName>
        <fullName evidence="2">Uncharacterized protein</fullName>
    </submittedName>
</protein>
<comment type="caution">
    <text evidence="2">The sequence shown here is derived from an EMBL/GenBank/DDBJ whole genome shotgun (WGS) entry which is preliminary data.</text>
</comment>